<dbReference type="EMBL" id="QKWW01000048">
    <property type="protein sequence ID" value="PZT54356.1"/>
    <property type="molecule type" value="Genomic_DNA"/>
</dbReference>
<gene>
    <name evidence="1" type="ORF">DN757_17660</name>
</gene>
<organism evidence="1 2">
    <name type="scientific">Paenibacillus silvae</name>
    <dbReference type="NCBI Taxonomy" id="1325358"/>
    <lineage>
        <taxon>Bacteria</taxon>
        <taxon>Bacillati</taxon>
        <taxon>Bacillota</taxon>
        <taxon>Bacilli</taxon>
        <taxon>Bacillales</taxon>
        <taxon>Paenibacillaceae</taxon>
        <taxon>Paenibacillus</taxon>
    </lineage>
</organism>
<reference evidence="1 2" key="1">
    <citation type="submission" date="2018-06" db="EMBL/GenBank/DDBJ databases">
        <title>Isolation of heavy metals resistant Paenibacillus silvae NC2 from Gold-Copper mine in ZiJin, China.</title>
        <authorList>
            <person name="Xu J."/>
            <person name="Mazhar H.S."/>
            <person name="Rensing C."/>
        </authorList>
    </citation>
    <scope>NUCLEOTIDE SEQUENCE [LARGE SCALE GENOMIC DNA]</scope>
    <source>
        <strain evidence="1 2">NC2</strain>
    </source>
</reference>
<evidence type="ECO:0000313" key="2">
    <source>
        <dbReference type="Proteomes" id="UP000249204"/>
    </source>
</evidence>
<name>A0A2W6P858_9BACL</name>
<sequence>MTLHYISNIDGKAVLYSDTRVSVTYNNENYWCEDGFEKAYQFGDKLIAIGGYWKHVKSVIHSIGNQHSVKDIQEIVKSIYYGNKEELCVYVLTYEEGNYYLHQMISEEGFMINRDKLDEGEAFSAGAHSSKALAKTGTLVKWGNNLHDSIIGAYSYVADEMVGGTVTCFTMDKDKITKEIIPIPDKKQLKVWRHHKPKFQANMRGEAKFKKVKVTDENNTLLMDSVTKKFMANHWDMVGLGALDTELLAANILTAQDGIISNLTAGKLSTLTNAALQGWSDYVRIEDNSVKWITGRVKPGSGVQKTLPDGRKLYWTTAEQMGLMTVEVTTWPVMVYDMEEKIKKEDTFEGSGDAAQPVRKVGTGDGGANDQAKFVETKYNGGIKGIYRASNNGRIRSIDLADGGIALSSENGLVQVTTKNFTVASENGVVKIGNSSGCLIEMGLDGKMRFKATEFLFENN</sequence>
<protein>
    <submittedName>
        <fullName evidence="1">Uncharacterized protein</fullName>
    </submittedName>
</protein>
<proteinExistence type="predicted"/>
<accession>A0A2W6P858</accession>
<evidence type="ECO:0000313" key="1">
    <source>
        <dbReference type="EMBL" id="PZT54356.1"/>
    </source>
</evidence>
<dbReference type="Proteomes" id="UP000249204">
    <property type="component" value="Unassembled WGS sequence"/>
</dbReference>
<dbReference type="RefSeq" id="WP_111271512.1">
    <property type="nucleotide sequence ID" value="NZ_QKWW01000048.1"/>
</dbReference>
<dbReference type="AlphaFoldDB" id="A0A2W6P858"/>
<comment type="caution">
    <text evidence="1">The sequence shown here is derived from an EMBL/GenBank/DDBJ whole genome shotgun (WGS) entry which is preliminary data.</text>
</comment>